<feature type="chain" id="PRO_5041905778" evidence="1">
    <location>
        <begin position="27"/>
        <end position="229"/>
    </location>
</feature>
<evidence type="ECO:0000313" key="3">
    <source>
        <dbReference type="Proteomes" id="UP000634206"/>
    </source>
</evidence>
<evidence type="ECO:0000256" key="1">
    <source>
        <dbReference type="SAM" id="SignalP"/>
    </source>
</evidence>
<protein>
    <submittedName>
        <fullName evidence="2">Uncharacterized protein</fullName>
    </submittedName>
</protein>
<evidence type="ECO:0000313" key="2">
    <source>
        <dbReference type="EMBL" id="MBK1854145.1"/>
    </source>
</evidence>
<sequence>MKTSRIRKCAALSLLGAGLLMPVAHAQQAKPAGGVIGKLLNKSKRGEMTKAVMNAKQIFLLMAEFDLDYGEFPNDETANSDDLLKAYRGKHSNDYLGQFLAGGYTQSEQLFFVKGGAPTDKKPDNDISTKAKTLEAGECGFAYYKGLSMGKNAAMPLLLAPMTGKGFKFDPKAFDGKAIVLRLDGSVTTYPIDANGDVILANGKRLFEGGAGTIWGNEGPDAKRLLFPK</sequence>
<proteinExistence type="predicted"/>
<keyword evidence="3" id="KW-1185">Reference proteome</keyword>
<reference evidence="2" key="1">
    <citation type="submission" date="2021-01" db="EMBL/GenBank/DDBJ databases">
        <title>Modified the classification status of verrucomicrobia.</title>
        <authorList>
            <person name="Feng X."/>
        </authorList>
    </citation>
    <scope>NUCLEOTIDE SEQUENCE</scope>
    <source>
        <strain evidence="2">5K15</strain>
    </source>
</reference>
<keyword evidence="1" id="KW-0732">Signal</keyword>
<name>A0AAE2VB51_9BACT</name>
<comment type="caution">
    <text evidence="2">The sequence shown here is derived from an EMBL/GenBank/DDBJ whole genome shotgun (WGS) entry which is preliminary data.</text>
</comment>
<feature type="signal peptide" evidence="1">
    <location>
        <begin position="1"/>
        <end position="26"/>
    </location>
</feature>
<dbReference type="AlphaFoldDB" id="A0AAE2VB51"/>
<dbReference type="Proteomes" id="UP000634206">
    <property type="component" value="Unassembled WGS sequence"/>
</dbReference>
<dbReference type="EMBL" id="JAENIG010000002">
    <property type="protein sequence ID" value="MBK1854145.1"/>
    <property type="molecule type" value="Genomic_DNA"/>
</dbReference>
<organism evidence="2 3">
    <name type="scientific">Oceaniferula flava</name>
    <dbReference type="NCBI Taxonomy" id="2800421"/>
    <lineage>
        <taxon>Bacteria</taxon>
        <taxon>Pseudomonadati</taxon>
        <taxon>Verrucomicrobiota</taxon>
        <taxon>Verrucomicrobiia</taxon>
        <taxon>Verrucomicrobiales</taxon>
        <taxon>Verrucomicrobiaceae</taxon>
        <taxon>Oceaniferula</taxon>
    </lineage>
</organism>
<dbReference type="RefSeq" id="WP_309488751.1">
    <property type="nucleotide sequence ID" value="NZ_JAENIG010000002.1"/>
</dbReference>
<gene>
    <name evidence="2" type="ORF">JIN83_04205</name>
</gene>
<accession>A0AAE2VB51</accession>